<dbReference type="InterPro" id="IPR001650">
    <property type="entry name" value="Helicase_C-like"/>
</dbReference>
<dbReference type="InterPro" id="IPR038718">
    <property type="entry name" value="SNF2-like_sf"/>
</dbReference>
<reference evidence="6" key="1">
    <citation type="submission" date="2016-10" db="EMBL/GenBank/DDBJ databases">
        <authorList>
            <person name="Varghese N."/>
            <person name="Submissions S."/>
        </authorList>
    </citation>
    <scope>NUCLEOTIDE SEQUENCE [LARGE SCALE GENOMIC DNA]</scope>
    <source>
        <strain evidence="6">CGMCC 1.10971</strain>
    </source>
</reference>
<dbReference type="AlphaFoldDB" id="A0A1I2QRJ0"/>
<feature type="domain" description="Helicase ATP-binding" evidence="3">
    <location>
        <begin position="475"/>
        <end position="650"/>
    </location>
</feature>
<dbReference type="InterPro" id="IPR000330">
    <property type="entry name" value="SNF2_N"/>
</dbReference>
<dbReference type="CDD" id="cd18793">
    <property type="entry name" value="SF2_C_SNF"/>
    <property type="match status" value="1"/>
</dbReference>
<keyword evidence="1" id="KW-0378">Hydrolase</keyword>
<name>A0A1I2QRJ0_9GAMM</name>
<feature type="domain" description="Helicase C-terminal" evidence="4">
    <location>
        <begin position="773"/>
        <end position="924"/>
    </location>
</feature>
<dbReference type="RefSeq" id="WP_090726946.1">
    <property type="nucleotide sequence ID" value="NZ_FOOU01000005.1"/>
</dbReference>
<evidence type="ECO:0000256" key="2">
    <source>
        <dbReference type="ARBA" id="ARBA00022806"/>
    </source>
</evidence>
<dbReference type="PANTHER" id="PTHR10799">
    <property type="entry name" value="SNF2/RAD54 HELICASE FAMILY"/>
    <property type="match status" value="1"/>
</dbReference>
<dbReference type="SMART" id="SM00487">
    <property type="entry name" value="DEXDc"/>
    <property type="match status" value="1"/>
</dbReference>
<dbReference type="Gene3D" id="3.40.50.10810">
    <property type="entry name" value="Tandem AAA-ATPase domain"/>
    <property type="match status" value="1"/>
</dbReference>
<dbReference type="Pfam" id="PF00271">
    <property type="entry name" value="Helicase_C"/>
    <property type="match status" value="1"/>
</dbReference>
<dbReference type="InterPro" id="IPR027417">
    <property type="entry name" value="P-loop_NTPase"/>
</dbReference>
<dbReference type="EMBL" id="FOOU01000005">
    <property type="protein sequence ID" value="SFG29889.1"/>
    <property type="molecule type" value="Genomic_DNA"/>
</dbReference>
<proteinExistence type="predicted"/>
<dbReference type="STRING" id="1045558.SAMN05216175_10553"/>
<dbReference type="PROSITE" id="PS51192">
    <property type="entry name" value="HELICASE_ATP_BIND_1"/>
    <property type="match status" value="1"/>
</dbReference>
<dbReference type="SUPFAM" id="SSF52540">
    <property type="entry name" value="P-loop containing nucleoside triphosphate hydrolases"/>
    <property type="match status" value="2"/>
</dbReference>
<sequence>MTKKAELNWVRSNKQFIFTLVYQGHTVPVDEWGLFDIVHATGSANISCLFRELEQGSAYRTAEEQIICEDQFIASLTEVEIMHLGLSSPSQCRLQIKGQGLISQPGFTLQYKLLRSDGRPYMGVKRNGVVLEAGGKELLILDPIYTLIEKIDAYRISPAEDLDERFVRWGEVQELLPEETVIEGRLSHITICRADRITLDVKPSGRFEPVLIKPNADKDLDIQGQSDVENAIPTAKQKEFEKQFSNRQQVRSNYAVGGGTYVVLPPRVVNVLKVIRHYQTQDRDRRLAFIANPHQFINEALQEGVSQDEDLDSLFVETPEFVSQRIECIGVWEPKICAYKVERNGDWLPEDGERLFIPLGDLLIQLSVIDAKKLLIIIAEALDAEVPVIVFNEQKIPANLEIKNQLIHFLKPFEELKEEKAPGTVIAPILKDNIEDVEFNVLTSSPRAGLSLEPELLKTKPLYPYQKLGVSWLADHWSVGSLGALLADDMGLGKTLQALTFLALLQESMRAGKTPNKPVLIVAPSGLLKNWMDEEQMHLHRPGLGTLFEAYGPNLRTFAKRSMIERNSIVSQAGWVMTTYETLRDKINYFISIEWAVVVFDEAQKIKNPSSRNTEMAKSLSSDFTLIVTGTPVENELKDLWCLIDTAQPGLFGSLREFHNRYVVPAESDPTEARALKNILVEQTKPALMMRRMKEDHLEGLTAKYLHDMPIPMPKLQAEAYEGIIKDGQRLRGTPGGMLKIIQQMRRASLVAENFDENGINDGVIRRSARLSGVIDLLDSISKKNEKVLIFVEQLDVQEHLSTYLQQRFQLPKRPMTINGKIDGVTRKKYVDVFQTTRLGEFDVMLLSPKAGGVGLTITAANHVIHLSRWWNPAVEDQSTDRVFRIGQKKPVHVYFPMAIHPTYQQRSFDANLHRLLTAKRELSHNALLSGSATNEEIKQLFEDSLEEG</sequence>
<keyword evidence="2 5" id="KW-0347">Helicase</keyword>
<keyword evidence="2 5" id="KW-0547">Nucleotide-binding</keyword>
<keyword evidence="2 5" id="KW-0067">ATP-binding</keyword>
<accession>A0A1I2QRJ0</accession>
<evidence type="ECO:0000313" key="5">
    <source>
        <dbReference type="EMBL" id="SFG29889.1"/>
    </source>
</evidence>
<evidence type="ECO:0000256" key="1">
    <source>
        <dbReference type="ARBA" id="ARBA00022801"/>
    </source>
</evidence>
<dbReference type="GO" id="GO:0016787">
    <property type="term" value="F:hydrolase activity"/>
    <property type="evidence" value="ECO:0007669"/>
    <property type="project" value="UniProtKB-KW"/>
</dbReference>
<keyword evidence="6" id="KW-1185">Reference proteome</keyword>
<evidence type="ECO:0000259" key="3">
    <source>
        <dbReference type="PROSITE" id="PS51192"/>
    </source>
</evidence>
<organism evidence="5 6">
    <name type="scientific">Neptunomonas qingdaonensis</name>
    <dbReference type="NCBI Taxonomy" id="1045558"/>
    <lineage>
        <taxon>Bacteria</taxon>
        <taxon>Pseudomonadati</taxon>
        <taxon>Pseudomonadota</taxon>
        <taxon>Gammaproteobacteria</taxon>
        <taxon>Oceanospirillales</taxon>
        <taxon>Oceanospirillaceae</taxon>
        <taxon>Neptunomonas</taxon>
    </lineage>
</organism>
<dbReference type="InterPro" id="IPR014001">
    <property type="entry name" value="Helicase_ATP-bd"/>
</dbReference>
<dbReference type="Proteomes" id="UP000198623">
    <property type="component" value="Unassembled WGS sequence"/>
</dbReference>
<dbReference type="InterPro" id="IPR049730">
    <property type="entry name" value="SNF2/RAD54-like_C"/>
</dbReference>
<dbReference type="SMART" id="SM00490">
    <property type="entry name" value="HELICc"/>
    <property type="match status" value="1"/>
</dbReference>
<gene>
    <name evidence="5" type="ORF">SAMN05216175_10553</name>
</gene>
<dbReference type="GO" id="GO:0005524">
    <property type="term" value="F:ATP binding"/>
    <property type="evidence" value="ECO:0007669"/>
    <property type="project" value="InterPro"/>
</dbReference>
<protein>
    <submittedName>
        <fullName evidence="5">Superfamily II DNA or RNA helicase, SNF2 family</fullName>
    </submittedName>
</protein>
<evidence type="ECO:0000259" key="4">
    <source>
        <dbReference type="PROSITE" id="PS51194"/>
    </source>
</evidence>
<dbReference type="PROSITE" id="PS51194">
    <property type="entry name" value="HELICASE_CTER"/>
    <property type="match status" value="1"/>
</dbReference>
<evidence type="ECO:0000313" key="6">
    <source>
        <dbReference type="Proteomes" id="UP000198623"/>
    </source>
</evidence>
<dbReference type="OrthoDB" id="9760715at2"/>
<dbReference type="Gene3D" id="3.40.50.300">
    <property type="entry name" value="P-loop containing nucleotide triphosphate hydrolases"/>
    <property type="match status" value="1"/>
</dbReference>
<dbReference type="Pfam" id="PF00176">
    <property type="entry name" value="SNF2-rel_dom"/>
    <property type="match status" value="1"/>
</dbReference>
<dbReference type="GO" id="GO:0004386">
    <property type="term" value="F:helicase activity"/>
    <property type="evidence" value="ECO:0007669"/>
    <property type="project" value="UniProtKB-KW"/>
</dbReference>